<evidence type="ECO:0000313" key="3">
    <source>
        <dbReference type="EMBL" id="SIS76999.1"/>
    </source>
</evidence>
<dbReference type="AlphaFoldDB" id="A0A1N7LTB1"/>
<accession>A0A1N7LTB1</accession>
<dbReference type="EMBL" id="FTOH01000004">
    <property type="protein sequence ID" value="SIS76999.1"/>
    <property type="molecule type" value="Genomic_DNA"/>
</dbReference>
<dbReference type="InterPro" id="IPR029039">
    <property type="entry name" value="Flavoprotein-like_sf"/>
</dbReference>
<dbReference type="InterPro" id="IPR046980">
    <property type="entry name" value="KefG/KefF"/>
</dbReference>
<evidence type="ECO:0000259" key="2">
    <source>
        <dbReference type="Pfam" id="PF02525"/>
    </source>
</evidence>
<proteinExistence type="predicted"/>
<dbReference type="GO" id="GO:0010181">
    <property type="term" value="F:FMN binding"/>
    <property type="evidence" value="ECO:0007669"/>
    <property type="project" value="TreeGrafter"/>
</dbReference>
<dbReference type="PANTHER" id="PTHR47307:SF1">
    <property type="entry name" value="GLUTATHIONE-REGULATED POTASSIUM-EFFLUX SYSTEM ANCILLARY PROTEIN KEFG"/>
    <property type="match status" value="1"/>
</dbReference>
<dbReference type="GO" id="GO:0009055">
    <property type="term" value="F:electron transfer activity"/>
    <property type="evidence" value="ECO:0007669"/>
    <property type="project" value="TreeGrafter"/>
</dbReference>
<dbReference type="RefSeq" id="WP_076515058.1">
    <property type="nucleotide sequence ID" value="NZ_FTOH01000004.1"/>
</dbReference>
<dbReference type="PANTHER" id="PTHR47307">
    <property type="entry name" value="GLUTATHIONE-REGULATED POTASSIUM-EFFLUX SYSTEM ANCILLARY PROTEIN KEFG"/>
    <property type="match status" value="1"/>
</dbReference>
<sequence>MAKALIVYAHPAHQRSRANRALLNRISDLHNVTVHDLYETYPDFFIDVEAEQKLLLEHDVIVIQHPVYWYNMPALLREWQDLVLEYGYAYGRKQQRLAGKQMWVVLTAGAPEHTYSETGVNERPLSDYFHHYPRMANVCHLDMKPTFEVYHGRHSPDEDIDKAAEQYRSCLLKYLKEFPTDA</sequence>
<dbReference type="GO" id="GO:0003955">
    <property type="term" value="F:NAD(P)H dehydrogenase (quinone) activity"/>
    <property type="evidence" value="ECO:0007669"/>
    <property type="project" value="TreeGrafter"/>
</dbReference>
<dbReference type="Proteomes" id="UP000185639">
    <property type="component" value="Unassembled WGS sequence"/>
</dbReference>
<evidence type="ECO:0000256" key="1">
    <source>
        <dbReference type="ARBA" id="ARBA00023002"/>
    </source>
</evidence>
<reference evidence="4" key="1">
    <citation type="submission" date="2017-01" db="EMBL/GenBank/DDBJ databases">
        <authorList>
            <person name="Varghese N."/>
            <person name="Submissions S."/>
        </authorList>
    </citation>
    <scope>NUCLEOTIDE SEQUENCE [LARGE SCALE GENOMIC DNA]</scope>
    <source>
        <strain evidence="4">DSM 24913</strain>
    </source>
</reference>
<dbReference type="InterPro" id="IPR003680">
    <property type="entry name" value="Flavodoxin_fold"/>
</dbReference>
<name>A0A1N7LTB1_9GAMM</name>
<dbReference type="Pfam" id="PF02525">
    <property type="entry name" value="Flavodoxin_2"/>
    <property type="match status" value="1"/>
</dbReference>
<dbReference type="Gene3D" id="3.40.50.360">
    <property type="match status" value="1"/>
</dbReference>
<feature type="domain" description="Flavodoxin-like fold" evidence="2">
    <location>
        <begin position="3"/>
        <end position="169"/>
    </location>
</feature>
<dbReference type="SUPFAM" id="SSF52218">
    <property type="entry name" value="Flavoproteins"/>
    <property type="match status" value="1"/>
</dbReference>
<organism evidence="3 4">
    <name type="scientific">Thalassolituus maritimus</name>
    <dbReference type="NCBI Taxonomy" id="484498"/>
    <lineage>
        <taxon>Bacteria</taxon>
        <taxon>Pseudomonadati</taxon>
        <taxon>Pseudomonadota</taxon>
        <taxon>Gammaproteobacteria</taxon>
        <taxon>Oceanospirillales</taxon>
        <taxon>Oceanospirillaceae</taxon>
        <taxon>Thalassolituus</taxon>
    </lineage>
</organism>
<dbReference type="STRING" id="484498.SAMN05421686_104204"/>
<keyword evidence="4" id="KW-1185">Reference proteome</keyword>
<keyword evidence="1" id="KW-0560">Oxidoreductase</keyword>
<gene>
    <name evidence="3" type="ORF">SAMN05421686_104204</name>
</gene>
<protein>
    <submittedName>
        <fullName evidence="3">Kef-type potassium/proton antiporter accessory protein, CPA2 family</fullName>
    </submittedName>
</protein>
<dbReference type="OrthoDB" id="9798454at2"/>
<evidence type="ECO:0000313" key="4">
    <source>
        <dbReference type="Proteomes" id="UP000185639"/>
    </source>
</evidence>